<evidence type="ECO:0000256" key="5">
    <source>
        <dbReference type="SAM" id="MobiDB-lite"/>
    </source>
</evidence>
<dbReference type="GO" id="GO:0042254">
    <property type="term" value="P:ribosome biogenesis"/>
    <property type="evidence" value="ECO:0007669"/>
    <property type="project" value="TreeGrafter"/>
</dbReference>
<dbReference type="InterPro" id="IPR051972">
    <property type="entry name" value="Glutamate-rich_WD_repeat"/>
</dbReference>
<dbReference type="AlphaFoldDB" id="A0A418FV88"/>
<feature type="repeat" description="WD" evidence="4">
    <location>
        <begin position="280"/>
        <end position="322"/>
    </location>
</feature>
<dbReference type="InterPro" id="IPR036322">
    <property type="entry name" value="WD40_repeat_dom_sf"/>
</dbReference>
<feature type="region of interest" description="Disordered" evidence="5">
    <location>
        <begin position="144"/>
        <end position="183"/>
    </location>
</feature>
<evidence type="ECO:0000256" key="1">
    <source>
        <dbReference type="ARBA" id="ARBA00022574"/>
    </source>
</evidence>
<dbReference type="VEuPathDB" id="FungiDB:H257_01921"/>
<feature type="compositionally biased region" description="Acidic residues" evidence="5">
    <location>
        <begin position="25"/>
        <end position="67"/>
    </location>
</feature>
<dbReference type="PANTHER" id="PTHR45903">
    <property type="entry name" value="GLUTAMATE-RICH WD REPEAT-CONTAINING PROTEIN 1"/>
    <property type="match status" value="1"/>
</dbReference>
<dbReference type="SMART" id="SM00320">
    <property type="entry name" value="WD40"/>
    <property type="match status" value="6"/>
</dbReference>
<feature type="repeat" description="WD" evidence="4">
    <location>
        <begin position="382"/>
        <end position="424"/>
    </location>
</feature>
<evidence type="ECO:0000256" key="2">
    <source>
        <dbReference type="ARBA" id="ARBA00022737"/>
    </source>
</evidence>
<evidence type="ECO:0000313" key="7">
    <source>
        <dbReference type="Proteomes" id="UP000286510"/>
    </source>
</evidence>
<dbReference type="PRINTS" id="PR00320">
    <property type="entry name" value="GPROTEINBRPT"/>
</dbReference>
<protein>
    <recommendedName>
        <fullName evidence="3">Glutamate-rich WD repeat-containing protein 1</fullName>
    </recommendedName>
</protein>
<dbReference type="InterPro" id="IPR020472">
    <property type="entry name" value="WD40_PAC1"/>
</dbReference>
<organism evidence="6 7">
    <name type="scientific">Aphanomyces astaci</name>
    <name type="common">Crayfish plague agent</name>
    <dbReference type="NCBI Taxonomy" id="112090"/>
    <lineage>
        <taxon>Eukaryota</taxon>
        <taxon>Sar</taxon>
        <taxon>Stramenopiles</taxon>
        <taxon>Oomycota</taxon>
        <taxon>Saprolegniomycetes</taxon>
        <taxon>Saprolegniales</taxon>
        <taxon>Verrucalvaceae</taxon>
        <taxon>Aphanomyces</taxon>
    </lineage>
</organism>
<dbReference type="InterPro" id="IPR015943">
    <property type="entry name" value="WD40/YVTN_repeat-like_dom_sf"/>
</dbReference>
<gene>
    <name evidence="6" type="ORF">DYB26_008182</name>
</gene>
<feature type="compositionally biased region" description="Acidic residues" evidence="5">
    <location>
        <begin position="155"/>
        <end position="169"/>
    </location>
</feature>
<dbReference type="PROSITE" id="PS50082">
    <property type="entry name" value="WD_REPEATS_2"/>
    <property type="match status" value="3"/>
</dbReference>
<dbReference type="Gene3D" id="2.130.10.10">
    <property type="entry name" value="YVTN repeat-like/Quinoprotein amine dehydrogenase"/>
    <property type="match status" value="1"/>
</dbReference>
<feature type="repeat" description="WD" evidence="4">
    <location>
        <begin position="324"/>
        <end position="366"/>
    </location>
</feature>
<dbReference type="PANTHER" id="PTHR45903:SF1">
    <property type="entry name" value="GLUTAMATE-RICH WD REPEAT-CONTAINING PROTEIN 1"/>
    <property type="match status" value="1"/>
</dbReference>
<evidence type="ECO:0000313" key="6">
    <source>
        <dbReference type="EMBL" id="RHZ38336.1"/>
    </source>
</evidence>
<dbReference type="InterPro" id="IPR001680">
    <property type="entry name" value="WD40_rpt"/>
</dbReference>
<evidence type="ECO:0000256" key="4">
    <source>
        <dbReference type="PROSITE-ProRule" id="PRU00221"/>
    </source>
</evidence>
<sequence>MKRGIETHPTSKKSRNDHVAANAADDSEGEDLVFEDPYGDDLEDEEMVSESDEEIVEDGDDDNDMDVDSGNRPPLQNDDDEVEAPTKVWLPNVEKLGEDEVLDYDASAYDLYYAMTAEWPSLSLDIIKDNLGACRTKVHTNTRAIGRSPRHADDNSDDDSDDDDEEGDPVLESRSIDHRGGVNRIRAMPQSSNIVATWSDTKRVHIYDIAKQLQSLDGKNPAGLNAQAPPVFTFTGHADEGFAMDWSPVTAGSLLTGDCSKYIYHWVNNGASWVVDKVPFTGHTASVEDLQWSPTEATVFASCSADKTVRIWDVRTKARSMLSVEAHEQDVNVITWNRNVAHLMASGSDDGSFKIWDFRKFQAYDNFILPSLHRSDSPVAHFRYHTAPVTSIEWHPTDESMLAVSGADNQISIWDMSVEEDAEAAANVTTAKLDVPPQLLFIHQGQTDIKELHFHPQCPGLLVSTAADGFNVLERYVEISNVVADGKFQDILAKAKASPKPQRLAYYFGSHDFGLHKATQVKPWLHSQHLAYTKGFPSRACSDDQTALLLSHAVREATPGLNTRATQAVAWRIGQIEPWNGANHDAYLYQTWLDDEDLDGVALGVEDAEAFVASNSARPYESESENARISADKGDVWDDMGDDETYSNESGSDVDIAEPPLFPHNAVKVVEVATSSTPPTDELRSPIEPKLDLDIAKTNQDVFKLVYFFGRHDLYEFLATSAVTRVLPYMVPSDLDPDVTEPEVPLLPKESVVWALTKDHPWMPGYLCDPWSSPKKLASCRLPIVTND</sequence>
<reference evidence="6 7" key="1">
    <citation type="submission" date="2018-08" db="EMBL/GenBank/DDBJ databases">
        <title>Aphanomyces genome sequencing and annotation.</title>
        <authorList>
            <person name="Minardi D."/>
            <person name="Oidtmann B."/>
            <person name="Van Der Giezen M."/>
            <person name="Studholme D.J."/>
        </authorList>
    </citation>
    <scope>NUCLEOTIDE SEQUENCE [LARGE SCALE GENOMIC DNA]</scope>
    <source>
        <strain evidence="6 7">FDL457</strain>
    </source>
</reference>
<comment type="caution">
    <text evidence="6">The sequence shown here is derived from an EMBL/GenBank/DDBJ whole genome shotgun (WGS) entry which is preliminary data.</text>
</comment>
<dbReference type="EMBL" id="QUTF01008787">
    <property type="protein sequence ID" value="RHZ38336.1"/>
    <property type="molecule type" value="Genomic_DNA"/>
</dbReference>
<evidence type="ECO:0000256" key="3">
    <source>
        <dbReference type="ARBA" id="ARBA00040876"/>
    </source>
</evidence>
<proteinExistence type="predicted"/>
<dbReference type="PROSITE" id="PS50294">
    <property type="entry name" value="WD_REPEATS_REGION"/>
    <property type="match status" value="3"/>
</dbReference>
<feature type="region of interest" description="Disordered" evidence="5">
    <location>
        <begin position="1"/>
        <end position="86"/>
    </location>
</feature>
<dbReference type="SUPFAM" id="SSF50978">
    <property type="entry name" value="WD40 repeat-like"/>
    <property type="match status" value="1"/>
</dbReference>
<accession>A0A418FV88</accession>
<name>A0A418FV88_APHAT</name>
<keyword evidence="2" id="KW-0677">Repeat</keyword>
<dbReference type="Proteomes" id="UP000286510">
    <property type="component" value="Unassembled WGS sequence"/>
</dbReference>
<keyword evidence="1 4" id="KW-0853">WD repeat</keyword>
<dbReference type="GO" id="GO:0005730">
    <property type="term" value="C:nucleolus"/>
    <property type="evidence" value="ECO:0007669"/>
    <property type="project" value="TreeGrafter"/>
</dbReference>
<dbReference type="Pfam" id="PF00400">
    <property type="entry name" value="WD40"/>
    <property type="match status" value="3"/>
</dbReference>